<feature type="chain" id="PRO_5043688545" evidence="2">
    <location>
        <begin position="27"/>
        <end position="94"/>
    </location>
</feature>
<name>A0AAW2ZFF9_9EUKA</name>
<feature type="region of interest" description="Disordered" evidence="1">
    <location>
        <begin position="33"/>
        <end position="94"/>
    </location>
</feature>
<proteinExistence type="predicted"/>
<gene>
    <name evidence="3" type="ORF">AKO1_004158</name>
</gene>
<evidence type="ECO:0000256" key="2">
    <source>
        <dbReference type="SAM" id="SignalP"/>
    </source>
</evidence>
<evidence type="ECO:0000313" key="3">
    <source>
        <dbReference type="EMBL" id="KAL0487461.1"/>
    </source>
</evidence>
<feature type="compositionally biased region" description="Polar residues" evidence="1">
    <location>
        <begin position="49"/>
        <end position="73"/>
    </location>
</feature>
<sequence length="94" mass="10454">MGFCVYSFSTFLAFTTLWIVGNKVERTKLEPIRTQSPIIPPPRTLTPTVASSPSQFVDNSQTLTYRRGNSTPNYEGDGSPKLLTYQGGSPRMSY</sequence>
<reference evidence="3 4" key="1">
    <citation type="submission" date="2024-03" db="EMBL/GenBank/DDBJ databases">
        <title>The Acrasis kona genome and developmental transcriptomes reveal deep origins of eukaryotic multicellular pathways.</title>
        <authorList>
            <person name="Sheikh S."/>
            <person name="Fu C.-J."/>
            <person name="Brown M.W."/>
            <person name="Baldauf S.L."/>
        </authorList>
    </citation>
    <scope>NUCLEOTIDE SEQUENCE [LARGE SCALE GENOMIC DNA]</scope>
    <source>
        <strain evidence="3 4">ATCC MYA-3509</strain>
    </source>
</reference>
<organism evidence="3 4">
    <name type="scientific">Acrasis kona</name>
    <dbReference type="NCBI Taxonomy" id="1008807"/>
    <lineage>
        <taxon>Eukaryota</taxon>
        <taxon>Discoba</taxon>
        <taxon>Heterolobosea</taxon>
        <taxon>Tetramitia</taxon>
        <taxon>Eutetramitia</taxon>
        <taxon>Acrasidae</taxon>
        <taxon>Acrasis</taxon>
    </lineage>
</organism>
<dbReference type="EMBL" id="JAOPGA020001346">
    <property type="protein sequence ID" value="KAL0487461.1"/>
    <property type="molecule type" value="Genomic_DNA"/>
</dbReference>
<dbReference type="Proteomes" id="UP001431209">
    <property type="component" value="Unassembled WGS sequence"/>
</dbReference>
<keyword evidence="4" id="KW-1185">Reference proteome</keyword>
<dbReference type="AlphaFoldDB" id="A0AAW2ZFF9"/>
<protein>
    <submittedName>
        <fullName evidence="3">CysI</fullName>
    </submittedName>
</protein>
<feature type="signal peptide" evidence="2">
    <location>
        <begin position="1"/>
        <end position="26"/>
    </location>
</feature>
<comment type="caution">
    <text evidence="3">The sequence shown here is derived from an EMBL/GenBank/DDBJ whole genome shotgun (WGS) entry which is preliminary data.</text>
</comment>
<accession>A0AAW2ZFF9</accession>
<evidence type="ECO:0000313" key="4">
    <source>
        <dbReference type="Proteomes" id="UP001431209"/>
    </source>
</evidence>
<keyword evidence="2" id="KW-0732">Signal</keyword>
<evidence type="ECO:0000256" key="1">
    <source>
        <dbReference type="SAM" id="MobiDB-lite"/>
    </source>
</evidence>